<evidence type="ECO:0000313" key="4">
    <source>
        <dbReference type="Proteomes" id="UP001500751"/>
    </source>
</evidence>
<proteinExistence type="predicted"/>
<dbReference type="Proteomes" id="UP001500751">
    <property type="component" value="Unassembled WGS sequence"/>
</dbReference>
<organism evidence="3 4">
    <name type="scientific">Catenulispora yoronensis</name>
    <dbReference type="NCBI Taxonomy" id="450799"/>
    <lineage>
        <taxon>Bacteria</taxon>
        <taxon>Bacillati</taxon>
        <taxon>Actinomycetota</taxon>
        <taxon>Actinomycetes</taxon>
        <taxon>Catenulisporales</taxon>
        <taxon>Catenulisporaceae</taxon>
        <taxon>Catenulispora</taxon>
    </lineage>
</organism>
<feature type="domain" description="Amidohydrolase-related" evidence="2">
    <location>
        <begin position="42"/>
        <end position="374"/>
    </location>
</feature>
<sequence length="441" mass="49089">MPELDNSPYLIISSDCHAGLPTEEYRAYIDSKYHRAFDDFLAEQAARVEAATKLGVRNPEFARHWFEEHEEGLRGGWDVAQRDKEMDADGVTAEVIFPDADAVESTTAAPFGVGLTFSGGLDQELALVGARAHNRWLAELCSHSPERRRGVALVPITGDVDAAVAEIRRAKESGLGAVMIPAMWEDKAPYHDRRYDPVWAVCEELGMPVATHSGVAPRDEYGDHLGIYVSEVTWWPARPIWFLIWSGVFERFPGLKFGVTEAGCWWAPNLLWFMDRLYLGAHAAAKLSPFQEVKRPPSEYFDRNCFIGASNTKRRELAHRYEIGIDNMLWGNDFPHPEGTWPNTRKWLRTTFHDIPVDETRRMIGLAAAEVYGFDAAALRPVADRIGLRPSDLGQTGDEAAGWAAAREVGRHWLTGNDFPAIGYGAGLGGYRTDGVGSEVS</sequence>
<keyword evidence="4" id="KW-1185">Reference proteome</keyword>
<dbReference type="PANTHER" id="PTHR21240">
    <property type="entry name" value="2-AMINO-3-CARBOXYLMUCONATE-6-SEMIALDEHYDE DECARBOXYLASE"/>
    <property type="match status" value="1"/>
</dbReference>
<dbReference type="RefSeq" id="WP_344665871.1">
    <property type="nucleotide sequence ID" value="NZ_BAAAQN010000012.1"/>
</dbReference>
<dbReference type="InterPro" id="IPR032466">
    <property type="entry name" value="Metal_Hydrolase"/>
</dbReference>
<evidence type="ECO:0000256" key="1">
    <source>
        <dbReference type="ARBA" id="ARBA00023239"/>
    </source>
</evidence>
<name>A0ABN2U350_9ACTN</name>
<dbReference type="EMBL" id="BAAAQN010000012">
    <property type="protein sequence ID" value="GAA2026800.1"/>
    <property type="molecule type" value="Genomic_DNA"/>
</dbReference>
<gene>
    <name evidence="3" type="ORF">GCM10009839_26690</name>
</gene>
<evidence type="ECO:0000259" key="2">
    <source>
        <dbReference type="Pfam" id="PF04909"/>
    </source>
</evidence>
<accession>A0ABN2U350</accession>
<keyword evidence="1" id="KW-0456">Lyase</keyword>
<protein>
    <recommendedName>
        <fullName evidence="2">Amidohydrolase-related domain-containing protein</fullName>
    </recommendedName>
</protein>
<dbReference type="SUPFAM" id="SSF51556">
    <property type="entry name" value="Metallo-dependent hydrolases"/>
    <property type="match status" value="1"/>
</dbReference>
<dbReference type="InterPro" id="IPR032465">
    <property type="entry name" value="ACMSD"/>
</dbReference>
<dbReference type="InterPro" id="IPR006680">
    <property type="entry name" value="Amidohydro-rel"/>
</dbReference>
<dbReference type="PANTHER" id="PTHR21240:SF28">
    <property type="entry name" value="ISO-OROTATE DECARBOXYLASE (EUROFUNG)"/>
    <property type="match status" value="1"/>
</dbReference>
<reference evidence="3 4" key="1">
    <citation type="journal article" date="2019" name="Int. J. Syst. Evol. Microbiol.">
        <title>The Global Catalogue of Microorganisms (GCM) 10K type strain sequencing project: providing services to taxonomists for standard genome sequencing and annotation.</title>
        <authorList>
            <consortium name="The Broad Institute Genomics Platform"/>
            <consortium name="The Broad Institute Genome Sequencing Center for Infectious Disease"/>
            <person name="Wu L."/>
            <person name="Ma J."/>
        </authorList>
    </citation>
    <scope>NUCLEOTIDE SEQUENCE [LARGE SCALE GENOMIC DNA]</scope>
    <source>
        <strain evidence="3 4">JCM 16014</strain>
    </source>
</reference>
<comment type="caution">
    <text evidence="3">The sequence shown here is derived from an EMBL/GenBank/DDBJ whole genome shotgun (WGS) entry which is preliminary data.</text>
</comment>
<dbReference type="Pfam" id="PF04909">
    <property type="entry name" value="Amidohydro_2"/>
    <property type="match status" value="1"/>
</dbReference>
<dbReference type="Gene3D" id="3.20.20.140">
    <property type="entry name" value="Metal-dependent hydrolases"/>
    <property type="match status" value="1"/>
</dbReference>
<evidence type="ECO:0000313" key="3">
    <source>
        <dbReference type="EMBL" id="GAA2026800.1"/>
    </source>
</evidence>